<dbReference type="PaxDb" id="4565-Traes_6AS_B212BB762.1"/>
<sequence length="258" mass="28978">MEGSATMTVREVLYMYSIAREAYERFISVGGNPEQAQNAVALLVWLDQGTISAIHHVPGLDTGAVAIVAEEANAVLECLRYPVPVLPPIPLISTLCLQGGVYIEPGFFAFHQDLVVRGVAHFLDGAGKLVFNDRLNVLLRRYETGLVGNPPELMAPYSPLPVVVPEDCRSMFITFSKDMHLHREEIFDYFREKWGDCVVRVLMEKTTGGNMPMYGRIIFKTEAVVKLVLNGERLVKISIDHREMWMRKYIPRPTNAVA</sequence>
<proteinExistence type="predicted"/>
<dbReference type="Gramene" id="TraesNOR6A03G03265160.1">
    <property type="protein sequence ID" value="TraesNOR6A03G03265160.1"/>
    <property type="gene ID" value="TraesNOR6A03G03265160"/>
</dbReference>
<evidence type="ECO:0000313" key="1">
    <source>
        <dbReference type="EnsemblPlants" id="TraesCS6A02G002300.1"/>
    </source>
</evidence>
<reference evidence="1" key="1">
    <citation type="submission" date="2018-08" db="EMBL/GenBank/DDBJ databases">
        <authorList>
            <person name="Rossello M."/>
        </authorList>
    </citation>
    <scope>NUCLEOTIDE SEQUENCE [LARGE SCALE GENOMIC DNA]</scope>
    <source>
        <strain evidence="1">cv. Chinese Spring</strain>
    </source>
</reference>
<dbReference type="PANTHER" id="PTHR33527">
    <property type="entry name" value="OS07G0274300 PROTEIN"/>
    <property type="match status" value="1"/>
</dbReference>
<keyword evidence="2" id="KW-1185">Reference proteome</keyword>
<evidence type="ECO:0000313" key="2">
    <source>
        <dbReference type="Proteomes" id="UP000019116"/>
    </source>
</evidence>
<organism evidence="1">
    <name type="scientific">Triticum aestivum</name>
    <name type="common">Wheat</name>
    <dbReference type="NCBI Taxonomy" id="4565"/>
    <lineage>
        <taxon>Eukaryota</taxon>
        <taxon>Viridiplantae</taxon>
        <taxon>Streptophyta</taxon>
        <taxon>Embryophyta</taxon>
        <taxon>Tracheophyta</taxon>
        <taxon>Spermatophyta</taxon>
        <taxon>Magnoliopsida</taxon>
        <taxon>Liliopsida</taxon>
        <taxon>Poales</taxon>
        <taxon>Poaceae</taxon>
        <taxon>BOP clade</taxon>
        <taxon>Pooideae</taxon>
        <taxon>Triticodae</taxon>
        <taxon>Triticeae</taxon>
        <taxon>Triticinae</taxon>
        <taxon>Triticum</taxon>
    </lineage>
</organism>
<reference evidence="1" key="2">
    <citation type="submission" date="2018-10" db="UniProtKB">
        <authorList>
            <consortium name="EnsemblPlants"/>
        </authorList>
    </citation>
    <scope>IDENTIFICATION</scope>
</reference>
<dbReference type="AlphaFoldDB" id="A0A3B6NIC4"/>
<dbReference type="Gramene" id="TraesCS6A02G002300.1">
    <property type="protein sequence ID" value="TraesCS6A02G002300.1"/>
    <property type="gene ID" value="TraesCS6A02G002300"/>
</dbReference>
<protein>
    <recommendedName>
        <fullName evidence="3">RRM domain-containing protein</fullName>
    </recommendedName>
</protein>
<dbReference type="Gramene" id="TraesJAG6A03G03232210.1">
    <property type="protein sequence ID" value="TraesJAG6A03G03232210.1"/>
    <property type="gene ID" value="TraesJAG6A03G03232210"/>
</dbReference>
<dbReference type="Gramene" id="TraesCS6A03G0002300.1">
    <property type="protein sequence ID" value="TraesCS6A03G0002300.1.CDS"/>
    <property type="gene ID" value="TraesCS6A03G0002300"/>
</dbReference>
<accession>A0A3B6NIC4</accession>
<dbReference type="Gramene" id="TraesROB_scaffold_027471_01G000500.1">
    <property type="protein sequence ID" value="TraesROB_scaffold_027471_01G000500.1"/>
    <property type="gene ID" value="TraesROB_scaffold_027471_01G000500"/>
</dbReference>
<dbReference type="PANTHER" id="PTHR33527:SF50">
    <property type="entry name" value="RRM DOMAIN-CONTAINING PROTEIN"/>
    <property type="match status" value="1"/>
</dbReference>
<name>A0A3B6NIC4_WHEAT</name>
<dbReference type="EnsemblPlants" id="TraesCS6A02G002300.1">
    <property type="protein sequence ID" value="TraesCS6A02G002300.1"/>
    <property type="gene ID" value="TraesCS6A02G002300"/>
</dbReference>
<dbReference type="SMR" id="A0A3B6NIC4"/>
<dbReference type="OrthoDB" id="583642at2759"/>
<dbReference type="Proteomes" id="UP000019116">
    <property type="component" value="Chromosome 6A"/>
</dbReference>
<dbReference type="Gramene" id="TraesCAD_scaffold_010971_01G000800.1">
    <property type="protein sequence ID" value="TraesCAD_scaffold_010971_01G000800.1"/>
    <property type="gene ID" value="TraesCAD_scaffold_010971_01G000800"/>
</dbReference>
<evidence type="ECO:0008006" key="3">
    <source>
        <dbReference type="Google" id="ProtNLM"/>
    </source>
</evidence>